<dbReference type="Proteomes" id="UP000037751">
    <property type="component" value="Unassembled WGS sequence"/>
</dbReference>
<evidence type="ECO:0000256" key="1">
    <source>
        <dbReference type="SAM" id="MobiDB-lite"/>
    </source>
</evidence>
<comment type="caution">
    <text evidence="2">The sequence shown here is derived from an EMBL/GenBank/DDBJ whole genome shotgun (WGS) entry which is preliminary data.</text>
</comment>
<feature type="compositionally biased region" description="Basic and acidic residues" evidence="1">
    <location>
        <begin position="49"/>
        <end position="72"/>
    </location>
</feature>
<reference evidence="2 3" key="1">
    <citation type="submission" date="2015-07" db="EMBL/GenBank/DDBJ databases">
        <title>Draft Genome Sequence of Malassezia furfur CBS1878 and Malassezia pachydermatis CBS1879.</title>
        <authorList>
            <person name="Triana S."/>
            <person name="Ohm R."/>
            <person name="Gonzalez A."/>
            <person name="DeCock H."/>
            <person name="Restrepo S."/>
            <person name="Celis A."/>
        </authorList>
    </citation>
    <scope>NUCLEOTIDE SEQUENCE [LARGE SCALE GENOMIC DNA]</scope>
    <source>
        <strain evidence="2 3">CBS 1879</strain>
    </source>
</reference>
<evidence type="ECO:0000313" key="3">
    <source>
        <dbReference type="Proteomes" id="UP000037751"/>
    </source>
</evidence>
<evidence type="ECO:0000313" key="2">
    <source>
        <dbReference type="EMBL" id="KOS14106.1"/>
    </source>
</evidence>
<dbReference type="OrthoDB" id="3346227at2759"/>
<feature type="compositionally biased region" description="Low complexity" evidence="1">
    <location>
        <begin position="18"/>
        <end position="33"/>
    </location>
</feature>
<dbReference type="GeneID" id="28730317"/>
<dbReference type="VEuPathDB" id="FungiDB:Malapachy_3985"/>
<gene>
    <name evidence="2" type="ORF">Malapachy_3985</name>
</gene>
<accession>A0A0M8MK57</accession>
<proteinExistence type="predicted"/>
<dbReference type="RefSeq" id="XP_017991738.1">
    <property type="nucleotide sequence ID" value="XM_018138441.1"/>
</dbReference>
<organism evidence="2 3">
    <name type="scientific">Malassezia pachydermatis</name>
    <dbReference type="NCBI Taxonomy" id="77020"/>
    <lineage>
        <taxon>Eukaryota</taxon>
        <taxon>Fungi</taxon>
        <taxon>Dikarya</taxon>
        <taxon>Basidiomycota</taxon>
        <taxon>Ustilaginomycotina</taxon>
        <taxon>Malasseziomycetes</taxon>
        <taxon>Malasseziales</taxon>
        <taxon>Malasseziaceae</taxon>
        <taxon>Malassezia</taxon>
    </lineage>
</organism>
<feature type="compositionally biased region" description="Basic and acidic residues" evidence="1">
    <location>
        <begin position="90"/>
        <end position="99"/>
    </location>
</feature>
<dbReference type="EMBL" id="LGAV01000004">
    <property type="protein sequence ID" value="KOS14106.1"/>
    <property type="molecule type" value="Genomic_DNA"/>
</dbReference>
<sequence length="178" mass="18805">MSNNETVRGAIHNTAKEASQSVSNSANNAQGSSDTAAKGHHMVSNMSEKISEKLPKVENDLHHSLDKGEQKLNKAANYVEDKADNAASKESSKASEHNAEPSTLTRLSEQAQQYASDTLNSISNTLHGAGDKAAVKADKVDGTEQTSYLESARQAAVDALGKAQEYIAGSNTTTTTSK</sequence>
<feature type="region of interest" description="Disordered" evidence="1">
    <location>
        <begin position="1"/>
        <end position="108"/>
    </location>
</feature>
<keyword evidence="3" id="KW-1185">Reference proteome</keyword>
<protein>
    <submittedName>
        <fullName evidence="2">Uncharacterized protein</fullName>
    </submittedName>
</protein>
<dbReference type="AlphaFoldDB" id="A0A0M8MK57"/>
<name>A0A0M8MK57_9BASI</name>